<dbReference type="OrthoDB" id="2423701at2759"/>
<keyword evidence="3" id="KW-1185">Reference proteome</keyword>
<name>A0A6J8BSB5_MYTCO</name>
<dbReference type="Gene3D" id="1.25.40.10">
    <property type="entry name" value="Tetratricopeptide repeat domain"/>
    <property type="match status" value="1"/>
</dbReference>
<organism evidence="2 3">
    <name type="scientific">Mytilus coruscus</name>
    <name type="common">Sea mussel</name>
    <dbReference type="NCBI Taxonomy" id="42192"/>
    <lineage>
        <taxon>Eukaryota</taxon>
        <taxon>Metazoa</taxon>
        <taxon>Spiralia</taxon>
        <taxon>Lophotrochozoa</taxon>
        <taxon>Mollusca</taxon>
        <taxon>Bivalvia</taxon>
        <taxon>Autobranchia</taxon>
        <taxon>Pteriomorphia</taxon>
        <taxon>Mytilida</taxon>
        <taxon>Mytiloidea</taxon>
        <taxon>Mytilidae</taxon>
        <taxon>Mytilinae</taxon>
        <taxon>Mytilus</taxon>
    </lineage>
</organism>
<feature type="repeat" description="TPR" evidence="1">
    <location>
        <begin position="129"/>
        <end position="162"/>
    </location>
</feature>
<dbReference type="InterPro" id="IPR019734">
    <property type="entry name" value="TPR_rpt"/>
</dbReference>
<reference evidence="2 3" key="1">
    <citation type="submission" date="2020-06" db="EMBL/GenBank/DDBJ databases">
        <authorList>
            <person name="Li R."/>
            <person name="Bekaert M."/>
        </authorList>
    </citation>
    <scope>NUCLEOTIDE SEQUENCE [LARGE SCALE GENOMIC DNA]</scope>
    <source>
        <strain evidence="3">wild</strain>
    </source>
</reference>
<protein>
    <submittedName>
        <fullName evidence="2">Uncharacterized protein</fullName>
    </submittedName>
</protein>
<dbReference type="PROSITE" id="PS50005">
    <property type="entry name" value="TPR"/>
    <property type="match status" value="1"/>
</dbReference>
<dbReference type="Proteomes" id="UP000507470">
    <property type="component" value="Unassembled WGS sequence"/>
</dbReference>
<dbReference type="EMBL" id="CACVKT020003931">
    <property type="protein sequence ID" value="CAC5386835.1"/>
    <property type="molecule type" value="Genomic_DNA"/>
</dbReference>
<dbReference type="SUPFAM" id="SSF48452">
    <property type="entry name" value="TPR-like"/>
    <property type="match status" value="1"/>
</dbReference>
<gene>
    <name evidence="2" type="ORF">MCOR_22233</name>
</gene>
<sequence length="257" mass="30206">MKYKTAFNMFSKARSILCRYSKAKVETDIDCDFLEPAFHGYAKAEMCENHLYDTNKPPINTYDLVGQYLIQRPDEILAEYLKYILEHKRNELLVSKFKCLQMSIRTKEILAAKVNRDCTNSDIKRQILATLYNRLGSLYIITRRTIHAVDSFQKSYDIDNNYYDSLYGIAHCDQSDYPDKALKLFHKYLGAVPECDKKYCDAYYAMADIYISSFRNIAKAKECYQEGLNAEDKQFPYIIRDETESKRCAQFLIEHFE</sequence>
<evidence type="ECO:0000256" key="1">
    <source>
        <dbReference type="PROSITE-ProRule" id="PRU00339"/>
    </source>
</evidence>
<proteinExistence type="predicted"/>
<keyword evidence="1" id="KW-0802">TPR repeat</keyword>
<dbReference type="AlphaFoldDB" id="A0A6J8BSB5"/>
<evidence type="ECO:0000313" key="2">
    <source>
        <dbReference type="EMBL" id="CAC5386835.1"/>
    </source>
</evidence>
<evidence type="ECO:0000313" key="3">
    <source>
        <dbReference type="Proteomes" id="UP000507470"/>
    </source>
</evidence>
<accession>A0A6J8BSB5</accession>
<dbReference type="Pfam" id="PF13181">
    <property type="entry name" value="TPR_8"/>
    <property type="match status" value="2"/>
</dbReference>
<dbReference type="InterPro" id="IPR011990">
    <property type="entry name" value="TPR-like_helical_dom_sf"/>
</dbReference>